<comment type="caution">
    <text evidence="9">The sequence shown here is derived from an EMBL/GenBank/DDBJ whole genome shotgun (WGS) entry which is preliminary data.</text>
</comment>
<evidence type="ECO:0000256" key="2">
    <source>
        <dbReference type="ARBA" id="ARBA00007935"/>
    </source>
</evidence>
<dbReference type="SUPFAM" id="SSF81345">
    <property type="entry name" value="ABC transporter involved in vitamin B12 uptake, BtuC"/>
    <property type="match status" value="1"/>
</dbReference>
<keyword evidence="5 8" id="KW-0812">Transmembrane</keyword>
<evidence type="ECO:0000256" key="4">
    <source>
        <dbReference type="ARBA" id="ARBA00022475"/>
    </source>
</evidence>
<evidence type="ECO:0000256" key="6">
    <source>
        <dbReference type="ARBA" id="ARBA00022989"/>
    </source>
</evidence>
<feature type="transmembrane region" description="Helical" evidence="8">
    <location>
        <begin position="171"/>
        <end position="189"/>
    </location>
</feature>
<evidence type="ECO:0000256" key="1">
    <source>
        <dbReference type="ARBA" id="ARBA00004651"/>
    </source>
</evidence>
<reference evidence="9 10" key="1">
    <citation type="submission" date="2018-07" db="EMBL/GenBank/DDBJ databases">
        <title>Streptomyces species from bats.</title>
        <authorList>
            <person name="Dunlap C."/>
        </authorList>
    </citation>
    <scope>NUCLEOTIDE SEQUENCE [LARGE SCALE GENOMIC DNA]</scope>
    <source>
        <strain evidence="9 10">AC230</strain>
    </source>
</reference>
<evidence type="ECO:0000313" key="9">
    <source>
        <dbReference type="EMBL" id="RDG34919.1"/>
    </source>
</evidence>
<name>A0A370B3G4_9ACTN</name>
<dbReference type="RefSeq" id="WP_147286144.1">
    <property type="nucleotide sequence ID" value="NZ_QQNA01000264.1"/>
</dbReference>
<feature type="transmembrane region" description="Helical" evidence="8">
    <location>
        <begin position="101"/>
        <end position="131"/>
    </location>
</feature>
<dbReference type="OrthoDB" id="9782305at2"/>
<keyword evidence="7 8" id="KW-0472">Membrane</keyword>
<keyword evidence="4" id="KW-1003">Cell membrane</keyword>
<evidence type="ECO:0000256" key="5">
    <source>
        <dbReference type="ARBA" id="ARBA00022692"/>
    </source>
</evidence>
<dbReference type="GO" id="GO:0022857">
    <property type="term" value="F:transmembrane transporter activity"/>
    <property type="evidence" value="ECO:0007669"/>
    <property type="project" value="InterPro"/>
</dbReference>
<dbReference type="GO" id="GO:0005886">
    <property type="term" value="C:plasma membrane"/>
    <property type="evidence" value="ECO:0007669"/>
    <property type="project" value="UniProtKB-SubCell"/>
</dbReference>
<dbReference type="PANTHER" id="PTHR30472:SF1">
    <property type="entry name" value="FE(3+) DICITRATE TRANSPORT SYSTEM PERMEASE PROTEIN FECC-RELATED"/>
    <property type="match status" value="1"/>
</dbReference>
<organism evidence="9 10">
    <name type="scientific">Streptomyces corynorhini</name>
    <dbReference type="NCBI Taxonomy" id="2282652"/>
    <lineage>
        <taxon>Bacteria</taxon>
        <taxon>Bacillati</taxon>
        <taxon>Actinomycetota</taxon>
        <taxon>Actinomycetes</taxon>
        <taxon>Kitasatosporales</taxon>
        <taxon>Streptomycetaceae</taxon>
        <taxon>Streptomyces</taxon>
    </lineage>
</organism>
<dbReference type="InterPro" id="IPR037294">
    <property type="entry name" value="ABC_BtuC-like"/>
</dbReference>
<dbReference type="CDD" id="cd06550">
    <property type="entry name" value="TM_ABC_iron-siderophores_like"/>
    <property type="match status" value="1"/>
</dbReference>
<dbReference type="Gene3D" id="1.10.3470.10">
    <property type="entry name" value="ABC transporter involved in vitamin B12 uptake, BtuC"/>
    <property type="match status" value="1"/>
</dbReference>
<dbReference type="PANTHER" id="PTHR30472">
    <property type="entry name" value="FERRIC ENTEROBACTIN TRANSPORT SYSTEM PERMEASE PROTEIN"/>
    <property type="match status" value="1"/>
</dbReference>
<gene>
    <name evidence="9" type="ORF">DVH02_28035</name>
</gene>
<dbReference type="AlphaFoldDB" id="A0A370B3G4"/>
<dbReference type="EMBL" id="QQNA01000264">
    <property type="protein sequence ID" value="RDG34919.1"/>
    <property type="molecule type" value="Genomic_DNA"/>
</dbReference>
<accession>A0A370B3G4</accession>
<sequence>ALGGSRAATPVRLALAGTAVNAALFGYVNGLQLVDLGALDTMRHWTVGTLAGRDAGLLWRVVPLIAGGALLAFCLARPLGALSLGDDSARALGAAPGRTRVLSIVAITLLCGSATAVCGPIGFVGLMIPHAVRPFTGPDPRWLLPYCALYAPALMLGSDIVGRVVVPPSEIEVGIVTAFLGGLLFIQLVRRRKVAQL</sequence>
<dbReference type="Proteomes" id="UP000253741">
    <property type="component" value="Unassembled WGS sequence"/>
</dbReference>
<dbReference type="InterPro" id="IPR000522">
    <property type="entry name" value="ABC_transptr_permease_BtuC"/>
</dbReference>
<feature type="transmembrane region" description="Helical" evidence="8">
    <location>
        <begin position="57"/>
        <end position="81"/>
    </location>
</feature>
<feature type="non-terminal residue" evidence="9">
    <location>
        <position position="1"/>
    </location>
</feature>
<keyword evidence="6 8" id="KW-1133">Transmembrane helix</keyword>
<keyword evidence="10" id="KW-1185">Reference proteome</keyword>
<evidence type="ECO:0000313" key="10">
    <source>
        <dbReference type="Proteomes" id="UP000253741"/>
    </source>
</evidence>
<evidence type="ECO:0000256" key="8">
    <source>
        <dbReference type="SAM" id="Phobius"/>
    </source>
</evidence>
<comment type="similarity">
    <text evidence="2">Belongs to the binding-protein-dependent transport system permease family. FecCD subfamily.</text>
</comment>
<evidence type="ECO:0000256" key="7">
    <source>
        <dbReference type="ARBA" id="ARBA00023136"/>
    </source>
</evidence>
<dbReference type="GO" id="GO:0033214">
    <property type="term" value="P:siderophore-iron import into cell"/>
    <property type="evidence" value="ECO:0007669"/>
    <property type="project" value="TreeGrafter"/>
</dbReference>
<protein>
    <submittedName>
        <fullName evidence="9">Iron ABC transporter permease</fullName>
    </submittedName>
</protein>
<dbReference type="Pfam" id="PF01032">
    <property type="entry name" value="FecCD"/>
    <property type="match status" value="1"/>
</dbReference>
<proteinExistence type="inferred from homology"/>
<evidence type="ECO:0000256" key="3">
    <source>
        <dbReference type="ARBA" id="ARBA00022448"/>
    </source>
</evidence>
<comment type="subcellular location">
    <subcellularLocation>
        <location evidence="1">Cell membrane</location>
        <topology evidence="1">Multi-pass membrane protein</topology>
    </subcellularLocation>
</comment>
<keyword evidence="3" id="KW-0813">Transport</keyword>